<dbReference type="InterPro" id="IPR001878">
    <property type="entry name" value="Znf_CCHC"/>
</dbReference>
<feature type="compositionally biased region" description="Basic and acidic residues" evidence="3">
    <location>
        <begin position="195"/>
        <end position="208"/>
    </location>
</feature>
<dbReference type="Pfam" id="PF07727">
    <property type="entry name" value="RVT_2"/>
    <property type="match status" value="2"/>
</dbReference>
<feature type="region of interest" description="Disordered" evidence="3">
    <location>
        <begin position="231"/>
        <end position="251"/>
    </location>
</feature>
<dbReference type="InterPro" id="IPR013103">
    <property type="entry name" value="RVT_2"/>
</dbReference>
<accession>A0A6L2KCU5</accession>
<feature type="compositionally biased region" description="Polar residues" evidence="3">
    <location>
        <begin position="968"/>
        <end position="978"/>
    </location>
</feature>
<dbReference type="GO" id="GO:0008270">
    <property type="term" value="F:zinc ion binding"/>
    <property type="evidence" value="ECO:0007669"/>
    <property type="project" value="UniProtKB-KW"/>
</dbReference>
<keyword evidence="1" id="KW-0863">Zinc-finger</keyword>
<keyword evidence="1" id="KW-0862">Zinc</keyword>
<evidence type="ECO:0000256" key="1">
    <source>
        <dbReference type="PROSITE-ProRule" id="PRU00047"/>
    </source>
</evidence>
<feature type="compositionally biased region" description="Basic residues" evidence="3">
    <location>
        <begin position="184"/>
        <end position="194"/>
    </location>
</feature>
<dbReference type="GO" id="GO:0003676">
    <property type="term" value="F:nucleic acid binding"/>
    <property type="evidence" value="ECO:0007669"/>
    <property type="project" value="InterPro"/>
</dbReference>
<dbReference type="SUPFAM" id="SSF56672">
    <property type="entry name" value="DNA/RNA polymerases"/>
    <property type="match status" value="1"/>
</dbReference>
<protein>
    <recommendedName>
        <fullName evidence="4">CCHC-type domain-containing protein</fullName>
    </recommendedName>
</protein>
<reference evidence="5" key="1">
    <citation type="journal article" date="2019" name="Sci. Rep.">
        <title>Draft genome of Tanacetum cinerariifolium, the natural source of mosquito coil.</title>
        <authorList>
            <person name="Yamashiro T."/>
            <person name="Shiraishi A."/>
            <person name="Satake H."/>
            <person name="Nakayama K."/>
        </authorList>
    </citation>
    <scope>NUCLEOTIDE SEQUENCE</scope>
</reference>
<comment type="caution">
    <text evidence="5">The sequence shown here is derived from an EMBL/GenBank/DDBJ whole genome shotgun (WGS) entry which is preliminary data.</text>
</comment>
<sequence length="2205" mass="248138">MFVCFVDDCSTTETNSTNNVGPVDVSSSSGYVPDANITDEYSSKTTTFKEDVNVPIISTSDHCTLQADLIAQPPQNNNIFYQNRPFNPPYNNPNAFHNSPTGLYRPTMESSTSFQPNQPYSPINPTNLDMNFEELNFSQDYNYSQYYTMGHGLAHGLAHGSAHGSFPFDDDEDNSPAEEVSPVKSKKPSKRTTKTKKDDPKEGKEAPKEWTVTEEIALCQDVEMPYFYQTQGQKKSKTSETTSGSASGGINLNEEANECAPSAVEPQESMSQLLGLGTFYGANNNGQLVPFDSRVNYEPLVNTNRSSRDNALYGLEIDRLDGENMELRAHVVVLDSKIESVGGVVTTEMSRLLLMFEANSLRSSSKSTLRQRFMPFVVGSKLLIRYVGKPISGGCPSSMANLAKRREFLGFSRTCMIDRLVTTQIVCAWKKQHNRRAACTKARATFLRLGASLVKLMHVRHVPSGFFIITGLETHPGKETTPRIYSSTNLDASAIIAPLRSFAMGNFFAIHRMFAAGVNIFDGGWSMSLLKSFGVDATMDHEENTKCLMLLPVAPITAEQRLARKNELKARGTLLMALPDKHQLKFNSHKDVKTLMEAIKKRISGNTKTKKVQKTILKQQFENFTGSSSEVFLLNGRLTLIWRNKANLEEKNLDDLFSLKIYETEVKQLSSPGTASQNLAFVSSTSTDSTTDSVSAAASVYAACVKLPASPLPNFDNEDLKHIDVDDLEEMDLRWQMAMLIMRARRFLQKTSRNLDANGPTSMGFDMSKVECYKCHRKGHFARECRSPKDPRRPNTAEPQRRTVSVETSTSNALVSQCDDTGSYDWSYQAEEEPANFALMDFSSNSSSNNEIPSCSKVCSKAYAQLHTQYDKITDDFCKSQFDVISYQTGLESIEARLLVYKQNESVFEENIKRLNIEVQLRDTALVTLRQKLEKAELERDDLRLKLEKFQTSSKNLTDLLASQTNEKTRLGYNSQLSPPKPEQDLSHTSRPSAPIIEDWPIKTNFQAATSVPASPKYNSSGKRRNKKARLYARYVLVTHSKPQKHRVPTAVLTQSKPVSNTAVRPVSAALPNITVTRVPVVSAAQGKQRTWGNPQLALQDNGVIDSGFSRHMTGNMSYLSDFEELNGGYVAFGGNPKGGKITVTKPHNKTLYELLHGRTPSIGFMRPFGCPVTILNTLDPLSKFQGKVDEGFLVGYSNNAKDAAFDGKEYDFDVKKPESKVILSLSSKFQDCFENSSNEVTTASSTVPTVGQNSINNTNTFSAAGPSNTAVSPTYGQTFDIDASQLPDDPDMPGLEDIIYSDDEDVVGAEADFNNLESSILVSPIPTTIIHKDHPVSQIIGDLSSTTQTRSMTKAVKDQGGLSQMFSNDFHTCIATSIQDAKSLGPVDMPYGKRAIGTKWVYRNKKDKRGIVIRNKARLVAQRHTQEEGIDYEEVFAPVARIKAITLFLAYASFMGFMVYQMDVKSAFLYGTIEEEVYVCQPLGFEDPEYPDKVYKVVKALYGLHQAPRAWYETLATYLLENDDIIFDATNKDLCKSFKKLMKDKFQMNSMGELTFFLGLQVKQKKDGIFISQDKYIAEILRKFRLTEGKSASTPIETEKPLMKDFDEAGYVAAASCCAQSKSKRMKYCLPNEEIFVELARMGYEKPSTKLTFYKAFFLSQWKFLIHTILQSLSAKRTSWNEFSSPMAFAVHSADHSEPTRVGKGFAWVETPLFEGMLVAREIEEQGDAEEQVQDDLDDAAAQGADTAIEGDEALDACAALTRRVEHLEYDKVAQALEITKLKRRVKKLERGNKAKILKLRRLKKVRTSQRIESSDDNEMEDASNQGRMTDVLMVDKEDEKKTEEAMGAGDDQVKGRQADIYKIDMDHASKVLIRVVAASTRRRKGVAIRDPEEESTAIIPFDTKSKDKGKGIMVEEPKPMKKKKQVEMDEEYARKLHEELNKDIEWNAAIDHVKQKAEEDPYMQRYQVMKKRPKTEAQARRNIITYLKNVAGFRLDYFKGMSYDDIRPIFEAKFNSNIEFLLKSKEQIEEEENRAIQSINKTPAQKAAKRRKLNEEVKDLKQHLEIVLDEDDDVYTEATPLARKVPVVDYEIIHFNNKPHYKIIHADGTHQLPDGQAQVWKNQRTVHGQARVKSWKLLKSCGVHIITFTTTQLILLVERRYLLSRFTLDQMLNAVRLRVEEHSEMALEILRFTRQRHQEGQLE</sequence>
<dbReference type="PROSITE" id="PS50158">
    <property type="entry name" value="ZF_CCHC"/>
    <property type="match status" value="1"/>
</dbReference>
<organism evidence="5">
    <name type="scientific">Tanacetum cinerariifolium</name>
    <name type="common">Dalmatian daisy</name>
    <name type="synonym">Chrysanthemum cinerariifolium</name>
    <dbReference type="NCBI Taxonomy" id="118510"/>
    <lineage>
        <taxon>Eukaryota</taxon>
        <taxon>Viridiplantae</taxon>
        <taxon>Streptophyta</taxon>
        <taxon>Embryophyta</taxon>
        <taxon>Tracheophyta</taxon>
        <taxon>Spermatophyta</taxon>
        <taxon>Magnoliopsida</taxon>
        <taxon>eudicotyledons</taxon>
        <taxon>Gunneridae</taxon>
        <taxon>Pentapetalae</taxon>
        <taxon>asterids</taxon>
        <taxon>campanulids</taxon>
        <taxon>Asterales</taxon>
        <taxon>Asteraceae</taxon>
        <taxon>Asteroideae</taxon>
        <taxon>Anthemideae</taxon>
        <taxon>Anthemidinae</taxon>
        <taxon>Tanacetum</taxon>
    </lineage>
</organism>
<evidence type="ECO:0000259" key="4">
    <source>
        <dbReference type="PROSITE" id="PS50158"/>
    </source>
</evidence>
<feature type="compositionally biased region" description="Low complexity" evidence="3">
    <location>
        <begin position="231"/>
        <end position="249"/>
    </location>
</feature>
<feature type="coiled-coil region" evidence="2">
    <location>
        <begin position="2013"/>
        <end position="2072"/>
    </location>
</feature>
<keyword evidence="1" id="KW-0479">Metal-binding</keyword>
<feature type="region of interest" description="Disordered" evidence="3">
    <location>
        <begin position="968"/>
        <end position="994"/>
    </location>
</feature>
<feature type="compositionally biased region" description="Basic and acidic residues" evidence="3">
    <location>
        <begin position="784"/>
        <end position="801"/>
    </location>
</feature>
<dbReference type="InterPro" id="IPR036875">
    <property type="entry name" value="Znf_CCHC_sf"/>
</dbReference>
<evidence type="ECO:0000313" key="5">
    <source>
        <dbReference type="EMBL" id="GEU46590.1"/>
    </source>
</evidence>
<dbReference type="Gene3D" id="4.10.60.10">
    <property type="entry name" value="Zinc finger, CCHC-type"/>
    <property type="match status" value="1"/>
</dbReference>
<dbReference type="EMBL" id="BKCJ010002146">
    <property type="protein sequence ID" value="GEU46590.1"/>
    <property type="molecule type" value="Genomic_DNA"/>
</dbReference>
<feature type="region of interest" description="Disordered" evidence="3">
    <location>
        <begin position="784"/>
        <end position="809"/>
    </location>
</feature>
<evidence type="ECO:0000256" key="2">
    <source>
        <dbReference type="SAM" id="Coils"/>
    </source>
</evidence>
<gene>
    <name evidence="5" type="ORF">Tci_018568</name>
</gene>
<dbReference type="SUPFAM" id="SSF57756">
    <property type="entry name" value="Retrovirus zinc finger-like domains"/>
    <property type="match status" value="1"/>
</dbReference>
<feature type="coiled-coil region" evidence="2">
    <location>
        <begin position="926"/>
        <end position="953"/>
    </location>
</feature>
<feature type="region of interest" description="Disordered" evidence="3">
    <location>
        <begin position="166"/>
        <end position="209"/>
    </location>
</feature>
<keyword evidence="2" id="KW-0175">Coiled coil</keyword>
<dbReference type="InterPro" id="IPR043502">
    <property type="entry name" value="DNA/RNA_pol_sf"/>
</dbReference>
<feature type="domain" description="CCHC-type" evidence="4">
    <location>
        <begin position="772"/>
        <end position="787"/>
    </location>
</feature>
<name>A0A6L2KCU5_TANCI</name>
<dbReference type="SMART" id="SM00343">
    <property type="entry name" value="ZnF_C2HC"/>
    <property type="match status" value="1"/>
</dbReference>
<evidence type="ECO:0000256" key="3">
    <source>
        <dbReference type="SAM" id="MobiDB-lite"/>
    </source>
</evidence>
<proteinExistence type="predicted"/>